<dbReference type="InterPro" id="IPR002350">
    <property type="entry name" value="Kazal_dom"/>
</dbReference>
<reference evidence="6 7" key="1">
    <citation type="journal article" date="2017" name="Genome Biol. Evol.">
        <title>Phytophthora megakarya and P. palmivora, closely related causal agents of cacao black pod rot, underwent increases in genome sizes and gene numbers by different mechanisms.</title>
        <authorList>
            <person name="Ali S.S."/>
            <person name="Shao J."/>
            <person name="Lary D.J."/>
            <person name="Kronmiller B."/>
            <person name="Shen D."/>
            <person name="Strem M.D."/>
            <person name="Amoako-Attah I."/>
            <person name="Akrofi A.Y."/>
            <person name="Begoude B.A."/>
            <person name="Ten Hoopen G.M."/>
            <person name="Coulibaly K."/>
            <person name="Kebe B.I."/>
            <person name="Melnick R.L."/>
            <person name="Guiltinan M.J."/>
            <person name="Tyler B.M."/>
            <person name="Meinhardt L.W."/>
            <person name="Bailey B.A."/>
        </authorList>
    </citation>
    <scope>NUCLEOTIDE SEQUENCE [LARGE SCALE GENOMIC DNA]</scope>
    <source>
        <strain evidence="7">sbr112.9</strain>
    </source>
</reference>
<dbReference type="PANTHER" id="PTHR10913:SF45">
    <property type="entry name" value="FOLLISTATIN, ISOFORM A-RELATED"/>
    <property type="match status" value="1"/>
</dbReference>
<feature type="region of interest" description="Disordered" evidence="4">
    <location>
        <begin position="147"/>
        <end position="235"/>
    </location>
</feature>
<accession>A0A2P4XIQ8</accession>
<dbReference type="Gene3D" id="3.30.60.30">
    <property type="match status" value="3"/>
</dbReference>
<comment type="caution">
    <text evidence="6">The sequence shown here is derived from an EMBL/GenBank/DDBJ whole genome shotgun (WGS) entry which is preliminary data.</text>
</comment>
<feature type="region of interest" description="Disordered" evidence="4">
    <location>
        <begin position="64"/>
        <end position="118"/>
    </location>
</feature>
<proteinExistence type="predicted"/>
<dbReference type="PANTHER" id="PTHR10913">
    <property type="entry name" value="FOLLISTATIN-RELATED"/>
    <property type="match status" value="1"/>
</dbReference>
<dbReference type="GO" id="GO:0005576">
    <property type="term" value="C:extracellular region"/>
    <property type="evidence" value="ECO:0007669"/>
    <property type="project" value="TreeGrafter"/>
</dbReference>
<protein>
    <submittedName>
        <fullName evidence="6">Epi6-like protease inhibitor</fullName>
    </submittedName>
</protein>
<feature type="compositionally biased region" description="Basic and acidic residues" evidence="4">
    <location>
        <begin position="147"/>
        <end position="165"/>
    </location>
</feature>
<gene>
    <name evidence="6" type="ORF">PHPALM_18845</name>
</gene>
<evidence type="ECO:0000256" key="1">
    <source>
        <dbReference type="ARBA" id="ARBA00022690"/>
    </source>
</evidence>
<dbReference type="OrthoDB" id="127054at2759"/>
<feature type="non-terminal residue" evidence="6">
    <location>
        <position position="1"/>
    </location>
</feature>
<dbReference type="SMART" id="SM00280">
    <property type="entry name" value="KAZAL"/>
    <property type="match status" value="3"/>
</dbReference>
<dbReference type="SUPFAM" id="SSF100895">
    <property type="entry name" value="Kazal-type serine protease inhibitors"/>
    <property type="match status" value="3"/>
</dbReference>
<dbReference type="InterPro" id="IPR050653">
    <property type="entry name" value="Prot_Inhib_GrowthFact_Antg"/>
</dbReference>
<evidence type="ECO:0000256" key="2">
    <source>
        <dbReference type="ARBA" id="ARBA00022900"/>
    </source>
</evidence>
<evidence type="ECO:0000313" key="6">
    <source>
        <dbReference type="EMBL" id="POM65438.1"/>
    </source>
</evidence>
<dbReference type="Proteomes" id="UP000237271">
    <property type="component" value="Unassembled WGS sequence"/>
</dbReference>
<feature type="domain" description="Kazal-like" evidence="5">
    <location>
        <begin position="232"/>
        <end position="284"/>
    </location>
</feature>
<dbReference type="AlphaFoldDB" id="A0A2P4XIQ8"/>
<keyword evidence="3" id="KW-1015">Disulfide bond</keyword>
<organism evidence="6 7">
    <name type="scientific">Phytophthora palmivora</name>
    <dbReference type="NCBI Taxonomy" id="4796"/>
    <lineage>
        <taxon>Eukaryota</taxon>
        <taxon>Sar</taxon>
        <taxon>Stramenopiles</taxon>
        <taxon>Oomycota</taxon>
        <taxon>Peronosporomycetes</taxon>
        <taxon>Peronosporales</taxon>
        <taxon>Peronosporaceae</taxon>
        <taxon>Phytophthora</taxon>
    </lineage>
</organism>
<keyword evidence="7" id="KW-1185">Reference proteome</keyword>
<dbReference type="CDD" id="cd00104">
    <property type="entry name" value="KAZAL_FS"/>
    <property type="match status" value="3"/>
</dbReference>
<dbReference type="PROSITE" id="PS51465">
    <property type="entry name" value="KAZAL_2"/>
    <property type="match status" value="3"/>
</dbReference>
<dbReference type="GO" id="GO:0030414">
    <property type="term" value="F:peptidase inhibitor activity"/>
    <property type="evidence" value="ECO:0007669"/>
    <property type="project" value="UniProtKB-KW"/>
</dbReference>
<dbReference type="Pfam" id="PF07648">
    <property type="entry name" value="Kazal_2"/>
    <property type="match status" value="3"/>
</dbReference>
<keyword evidence="1 6" id="KW-0646">Protease inhibitor</keyword>
<feature type="compositionally biased region" description="Low complexity" evidence="4">
    <location>
        <begin position="73"/>
        <end position="89"/>
    </location>
</feature>
<feature type="domain" description="Kazal-like" evidence="5">
    <location>
        <begin position="112"/>
        <end position="169"/>
    </location>
</feature>
<dbReference type="EMBL" id="NCKW01010206">
    <property type="protein sequence ID" value="POM65438.1"/>
    <property type="molecule type" value="Genomic_DNA"/>
</dbReference>
<evidence type="ECO:0000256" key="3">
    <source>
        <dbReference type="ARBA" id="ARBA00023157"/>
    </source>
</evidence>
<evidence type="ECO:0000313" key="7">
    <source>
        <dbReference type="Proteomes" id="UP000237271"/>
    </source>
</evidence>
<dbReference type="InterPro" id="IPR036058">
    <property type="entry name" value="Kazal_dom_sf"/>
</dbReference>
<evidence type="ECO:0000259" key="5">
    <source>
        <dbReference type="PROSITE" id="PS51465"/>
    </source>
</evidence>
<evidence type="ECO:0000256" key="4">
    <source>
        <dbReference type="SAM" id="MobiDB-lite"/>
    </source>
</evidence>
<name>A0A2P4XIQ8_9STRA</name>
<sequence length="302" mass="32210">DDSSPGEVSSSFCPDACLDVYEPVTDENGNTYSNECYMQAAKCKDKKEDVDILEEYKRLYGKSFGASRDSDAGTESASDDSGSSSDTADIVQGAISGESSEESESEKESTDGTPKSYCPNIMCLAVYQPVTDENGVTYSNKCQMEAAKCKGPRENPLDEYKRIYGREFGAPRSGDESASEESESSSGATKMVKGVKGPNKESKSTKKSFTSASSVGNVYEDGSEGVIDDDSSKSNKKCAGACPDVVLPVCGSDGIKYSNPCELKVAACKYPDQNIVEDDSACSKTSRDDRLIKTSMGKIGTM</sequence>
<feature type="domain" description="Kazal-like" evidence="5">
    <location>
        <begin position="7"/>
        <end position="65"/>
    </location>
</feature>
<keyword evidence="2" id="KW-0722">Serine protease inhibitor</keyword>